<accession>A0ABZ1IIV5</accession>
<dbReference type="SUPFAM" id="SSF53850">
    <property type="entry name" value="Periplasmic binding protein-like II"/>
    <property type="match status" value="1"/>
</dbReference>
<evidence type="ECO:0000256" key="4">
    <source>
        <dbReference type="ARBA" id="ARBA00023163"/>
    </source>
</evidence>
<evidence type="ECO:0000313" key="6">
    <source>
        <dbReference type="EMBL" id="WSE34074.1"/>
    </source>
</evidence>
<proteinExistence type="inferred from homology"/>
<evidence type="ECO:0000256" key="3">
    <source>
        <dbReference type="ARBA" id="ARBA00023125"/>
    </source>
</evidence>
<feature type="domain" description="HTH lysR-type" evidence="5">
    <location>
        <begin position="2"/>
        <end position="59"/>
    </location>
</feature>
<dbReference type="Pfam" id="PF03466">
    <property type="entry name" value="LysR_substrate"/>
    <property type="match status" value="1"/>
</dbReference>
<dbReference type="PROSITE" id="PS50931">
    <property type="entry name" value="HTH_LYSR"/>
    <property type="match status" value="1"/>
</dbReference>
<dbReference type="InterPro" id="IPR036390">
    <property type="entry name" value="WH_DNA-bd_sf"/>
</dbReference>
<keyword evidence="2" id="KW-0805">Transcription regulation</keyword>
<sequence length="299" mass="32884">MVELRHLEYFRTVAELGSIAKAATALHLTQPTLSRQIAQLERALGHQLFSRSARGAALTPAGEGLRAHVGTIFVQVDRIPEVLQAAERAERLVRLGIPPGLPHRWFETFRAALAESAPAVKLSLQEATTEEQRHLLPAGLVDLGLMRLEPPELHSALVLLQRFGCAVRDSSRLAERRTVTLRDLEGLRVLAHSAQDNPGEEVRLRASAEAENVHVTWLFRRFSEHSSLIAETSAADAVLLGETSARRHFPTWRWIPLDPSDEANALVRTWAVWADENRPGVRECLAAMAVAADGAGESA</sequence>
<dbReference type="InterPro" id="IPR005119">
    <property type="entry name" value="LysR_subst-bd"/>
</dbReference>
<dbReference type="PANTHER" id="PTHR30346">
    <property type="entry name" value="TRANSCRIPTIONAL DUAL REGULATOR HCAR-RELATED"/>
    <property type="match status" value="1"/>
</dbReference>
<evidence type="ECO:0000256" key="1">
    <source>
        <dbReference type="ARBA" id="ARBA00009437"/>
    </source>
</evidence>
<reference evidence="6 7" key="1">
    <citation type="journal article" date="2015" name="Int. J. Syst. Evol. Microbiol.">
        <title>Amycolatopsis rhabdoformis sp. nov., an actinomycete isolated from a tropical forest soil.</title>
        <authorList>
            <person name="Souza W.R."/>
            <person name="Silva R.E."/>
            <person name="Goodfellow M."/>
            <person name="Busarakam K."/>
            <person name="Figueiro F.S."/>
            <person name="Ferreira D."/>
            <person name="Rodrigues-Filho E."/>
            <person name="Moraes L.A.B."/>
            <person name="Zucchi T.D."/>
        </authorList>
    </citation>
    <scope>NUCLEOTIDE SEQUENCE [LARGE SCALE GENOMIC DNA]</scope>
    <source>
        <strain evidence="6 7">NCIMB 14900</strain>
    </source>
</reference>
<dbReference type="Pfam" id="PF00126">
    <property type="entry name" value="HTH_1"/>
    <property type="match status" value="1"/>
</dbReference>
<keyword evidence="4" id="KW-0804">Transcription</keyword>
<dbReference type="EMBL" id="CP142149">
    <property type="protein sequence ID" value="WSE34074.1"/>
    <property type="molecule type" value="Genomic_DNA"/>
</dbReference>
<dbReference type="PANTHER" id="PTHR30346:SF17">
    <property type="entry name" value="LYSR FAMILY TRANSCRIPTIONAL REGULATOR"/>
    <property type="match status" value="1"/>
</dbReference>
<protein>
    <submittedName>
        <fullName evidence="6">LysR family transcriptional regulator</fullName>
    </submittedName>
</protein>
<dbReference type="SUPFAM" id="SSF46785">
    <property type="entry name" value="Winged helix' DNA-binding domain"/>
    <property type="match status" value="1"/>
</dbReference>
<gene>
    <name evidence="6" type="ORF">VSH64_18555</name>
</gene>
<dbReference type="InterPro" id="IPR036388">
    <property type="entry name" value="WH-like_DNA-bd_sf"/>
</dbReference>
<comment type="similarity">
    <text evidence="1">Belongs to the LysR transcriptional regulatory family.</text>
</comment>
<evidence type="ECO:0000259" key="5">
    <source>
        <dbReference type="PROSITE" id="PS50931"/>
    </source>
</evidence>
<dbReference type="InterPro" id="IPR000847">
    <property type="entry name" value="LysR_HTH_N"/>
</dbReference>
<dbReference type="Gene3D" id="1.10.10.10">
    <property type="entry name" value="Winged helix-like DNA-binding domain superfamily/Winged helix DNA-binding domain"/>
    <property type="match status" value="1"/>
</dbReference>
<keyword evidence="7" id="KW-1185">Reference proteome</keyword>
<name>A0ABZ1IIV5_9PSEU</name>
<evidence type="ECO:0000313" key="7">
    <source>
        <dbReference type="Proteomes" id="UP001330812"/>
    </source>
</evidence>
<dbReference type="Gene3D" id="3.40.190.10">
    <property type="entry name" value="Periplasmic binding protein-like II"/>
    <property type="match status" value="2"/>
</dbReference>
<dbReference type="Proteomes" id="UP001330812">
    <property type="component" value="Chromosome"/>
</dbReference>
<keyword evidence="3" id="KW-0238">DNA-binding</keyword>
<evidence type="ECO:0000256" key="2">
    <source>
        <dbReference type="ARBA" id="ARBA00023015"/>
    </source>
</evidence>
<dbReference type="RefSeq" id="WP_326836871.1">
    <property type="nucleotide sequence ID" value="NZ_CP142149.1"/>
</dbReference>
<organism evidence="6 7">
    <name type="scientific">Amycolatopsis rhabdoformis</name>
    <dbReference type="NCBI Taxonomy" id="1448059"/>
    <lineage>
        <taxon>Bacteria</taxon>
        <taxon>Bacillati</taxon>
        <taxon>Actinomycetota</taxon>
        <taxon>Actinomycetes</taxon>
        <taxon>Pseudonocardiales</taxon>
        <taxon>Pseudonocardiaceae</taxon>
        <taxon>Amycolatopsis</taxon>
    </lineage>
</organism>
<dbReference type="PRINTS" id="PR00039">
    <property type="entry name" value="HTHLYSR"/>
</dbReference>